<gene>
    <name evidence="1" type="ORF">SDC9_65915</name>
</gene>
<comment type="caution">
    <text evidence="1">The sequence shown here is derived from an EMBL/GenBank/DDBJ whole genome shotgun (WGS) entry which is preliminary data.</text>
</comment>
<dbReference type="EMBL" id="VSSQ01003188">
    <property type="protein sequence ID" value="MPM19489.1"/>
    <property type="molecule type" value="Genomic_DNA"/>
</dbReference>
<proteinExistence type="predicted"/>
<protein>
    <submittedName>
        <fullName evidence="1">Uncharacterized protein</fullName>
    </submittedName>
</protein>
<accession>A0A644XTS4</accession>
<name>A0A644XTS4_9ZZZZ</name>
<organism evidence="1">
    <name type="scientific">bioreactor metagenome</name>
    <dbReference type="NCBI Taxonomy" id="1076179"/>
    <lineage>
        <taxon>unclassified sequences</taxon>
        <taxon>metagenomes</taxon>
        <taxon>ecological metagenomes</taxon>
    </lineage>
</organism>
<dbReference type="AlphaFoldDB" id="A0A644XTS4"/>
<sequence length="33" mass="3723">MVMSIDFNSTLIDFHLTYLRVKGFVCNALSSVT</sequence>
<reference evidence="1" key="1">
    <citation type="submission" date="2019-08" db="EMBL/GenBank/DDBJ databases">
        <authorList>
            <person name="Kucharzyk K."/>
            <person name="Murdoch R.W."/>
            <person name="Higgins S."/>
            <person name="Loffler F."/>
        </authorList>
    </citation>
    <scope>NUCLEOTIDE SEQUENCE</scope>
</reference>
<evidence type="ECO:0000313" key="1">
    <source>
        <dbReference type="EMBL" id="MPM19489.1"/>
    </source>
</evidence>